<protein>
    <submittedName>
        <fullName evidence="1">Uncharacterized protein</fullName>
    </submittedName>
</protein>
<dbReference type="EMBL" id="KN835940">
    <property type="protein sequence ID" value="KIK33450.1"/>
    <property type="molecule type" value="Genomic_DNA"/>
</dbReference>
<evidence type="ECO:0000313" key="1">
    <source>
        <dbReference type="EMBL" id="KIK33450.1"/>
    </source>
</evidence>
<name>A0A0C9Z7F7_9AGAM</name>
<gene>
    <name evidence="1" type="ORF">CY34DRAFT_813588</name>
</gene>
<accession>A0A0C9Z7F7</accession>
<reference evidence="1 2" key="1">
    <citation type="submission" date="2014-04" db="EMBL/GenBank/DDBJ databases">
        <authorList>
            <consortium name="DOE Joint Genome Institute"/>
            <person name="Kuo A."/>
            <person name="Ruytinx J."/>
            <person name="Rineau F."/>
            <person name="Colpaert J."/>
            <person name="Kohler A."/>
            <person name="Nagy L.G."/>
            <person name="Floudas D."/>
            <person name="Copeland A."/>
            <person name="Barry K.W."/>
            <person name="Cichocki N."/>
            <person name="Veneault-Fourrey C."/>
            <person name="LaButti K."/>
            <person name="Lindquist E.A."/>
            <person name="Lipzen A."/>
            <person name="Lundell T."/>
            <person name="Morin E."/>
            <person name="Murat C."/>
            <person name="Sun H."/>
            <person name="Tunlid A."/>
            <person name="Henrissat B."/>
            <person name="Grigoriev I.V."/>
            <person name="Hibbett D.S."/>
            <person name="Martin F."/>
            <person name="Nordberg H.P."/>
            <person name="Cantor M.N."/>
            <person name="Hua S.X."/>
        </authorList>
    </citation>
    <scope>NUCLEOTIDE SEQUENCE [LARGE SCALE GENOMIC DNA]</scope>
    <source>
        <strain evidence="1 2">UH-Slu-Lm8-n1</strain>
    </source>
</reference>
<dbReference type="AlphaFoldDB" id="A0A0C9Z7F7"/>
<keyword evidence="2" id="KW-1185">Reference proteome</keyword>
<dbReference type="Proteomes" id="UP000054485">
    <property type="component" value="Unassembled WGS sequence"/>
</dbReference>
<dbReference type="HOGENOM" id="CLU_2874094_0_0_1"/>
<reference evidence="2" key="2">
    <citation type="submission" date="2015-01" db="EMBL/GenBank/DDBJ databases">
        <title>Evolutionary Origins and Diversification of the Mycorrhizal Mutualists.</title>
        <authorList>
            <consortium name="DOE Joint Genome Institute"/>
            <consortium name="Mycorrhizal Genomics Consortium"/>
            <person name="Kohler A."/>
            <person name="Kuo A."/>
            <person name="Nagy L.G."/>
            <person name="Floudas D."/>
            <person name="Copeland A."/>
            <person name="Barry K.W."/>
            <person name="Cichocki N."/>
            <person name="Veneault-Fourrey C."/>
            <person name="LaButti K."/>
            <person name="Lindquist E.A."/>
            <person name="Lipzen A."/>
            <person name="Lundell T."/>
            <person name="Morin E."/>
            <person name="Murat C."/>
            <person name="Riley R."/>
            <person name="Ohm R."/>
            <person name="Sun H."/>
            <person name="Tunlid A."/>
            <person name="Henrissat B."/>
            <person name="Grigoriev I.V."/>
            <person name="Hibbett D.S."/>
            <person name="Martin F."/>
        </authorList>
    </citation>
    <scope>NUCLEOTIDE SEQUENCE [LARGE SCALE GENOMIC DNA]</scope>
    <source>
        <strain evidence="2">UH-Slu-Lm8-n1</strain>
    </source>
</reference>
<evidence type="ECO:0000313" key="2">
    <source>
        <dbReference type="Proteomes" id="UP000054485"/>
    </source>
</evidence>
<proteinExistence type="predicted"/>
<organism evidence="1 2">
    <name type="scientific">Suillus luteus UH-Slu-Lm8-n1</name>
    <dbReference type="NCBI Taxonomy" id="930992"/>
    <lineage>
        <taxon>Eukaryota</taxon>
        <taxon>Fungi</taxon>
        <taxon>Dikarya</taxon>
        <taxon>Basidiomycota</taxon>
        <taxon>Agaricomycotina</taxon>
        <taxon>Agaricomycetes</taxon>
        <taxon>Agaricomycetidae</taxon>
        <taxon>Boletales</taxon>
        <taxon>Suillineae</taxon>
        <taxon>Suillaceae</taxon>
        <taxon>Suillus</taxon>
    </lineage>
</organism>
<dbReference type="InParanoid" id="A0A0C9Z7F7"/>
<sequence>MGLHLHCESFGATLGEPTVEYTRGRRHGHFGGSRLSQAGVDNAYGSMRHDIGIDVEVFDEGVSL</sequence>
<feature type="non-terminal residue" evidence="1">
    <location>
        <position position="64"/>
    </location>
</feature>